<reference evidence="2 3" key="1">
    <citation type="submission" date="2023-03" db="EMBL/GenBank/DDBJ databases">
        <title>High recombination rates correlate with genetic variation in Cardiocondyla obscurior ants.</title>
        <authorList>
            <person name="Errbii M."/>
        </authorList>
    </citation>
    <scope>NUCLEOTIDE SEQUENCE [LARGE SCALE GENOMIC DNA]</scope>
    <source>
        <strain evidence="2">Alpha-2009</strain>
        <tissue evidence="2">Whole body</tissue>
    </source>
</reference>
<dbReference type="AlphaFoldDB" id="A0AAW2G3W0"/>
<protein>
    <submittedName>
        <fullName evidence="2">Uncharacterized protein</fullName>
    </submittedName>
</protein>
<evidence type="ECO:0000256" key="1">
    <source>
        <dbReference type="SAM" id="MobiDB-lite"/>
    </source>
</evidence>
<feature type="compositionally biased region" description="Basic residues" evidence="1">
    <location>
        <begin position="14"/>
        <end position="25"/>
    </location>
</feature>
<gene>
    <name evidence="2" type="ORF">PUN28_007499</name>
</gene>
<feature type="region of interest" description="Disordered" evidence="1">
    <location>
        <begin position="1"/>
        <end position="29"/>
    </location>
</feature>
<dbReference type="EMBL" id="JADYXP020000006">
    <property type="protein sequence ID" value="KAL0122859.1"/>
    <property type="molecule type" value="Genomic_DNA"/>
</dbReference>
<keyword evidence="3" id="KW-1185">Reference proteome</keyword>
<proteinExistence type="predicted"/>
<feature type="compositionally biased region" description="Low complexity" evidence="1">
    <location>
        <begin position="1"/>
        <end position="13"/>
    </location>
</feature>
<sequence length="92" mass="10695">MSSSEFFNRASSSAKKKYRKQRRVTGKSSERYLTGEKTFWKRSGKRDVNLESYCRCQAANASLRIAPEARRRLAVAAGRNIDRKMICECQRR</sequence>
<name>A0AAW2G3W0_9HYME</name>
<dbReference type="Proteomes" id="UP001430953">
    <property type="component" value="Unassembled WGS sequence"/>
</dbReference>
<evidence type="ECO:0000313" key="2">
    <source>
        <dbReference type="EMBL" id="KAL0122859.1"/>
    </source>
</evidence>
<organism evidence="2 3">
    <name type="scientific">Cardiocondyla obscurior</name>
    <dbReference type="NCBI Taxonomy" id="286306"/>
    <lineage>
        <taxon>Eukaryota</taxon>
        <taxon>Metazoa</taxon>
        <taxon>Ecdysozoa</taxon>
        <taxon>Arthropoda</taxon>
        <taxon>Hexapoda</taxon>
        <taxon>Insecta</taxon>
        <taxon>Pterygota</taxon>
        <taxon>Neoptera</taxon>
        <taxon>Endopterygota</taxon>
        <taxon>Hymenoptera</taxon>
        <taxon>Apocrita</taxon>
        <taxon>Aculeata</taxon>
        <taxon>Formicoidea</taxon>
        <taxon>Formicidae</taxon>
        <taxon>Myrmicinae</taxon>
        <taxon>Cardiocondyla</taxon>
    </lineage>
</organism>
<evidence type="ECO:0000313" key="3">
    <source>
        <dbReference type="Proteomes" id="UP001430953"/>
    </source>
</evidence>
<accession>A0AAW2G3W0</accession>
<comment type="caution">
    <text evidence="2">The sequence shown here is derived from an EMBL/GenBank/DDBJ whole genome shotgun (WGS) entry which is preliminary data.</text>
</comment>